<comment type="caution">
    <text evidence="4">The sequence shown here is derived from an EMBL/GenBank/DDBJ whole genome shotgun (WGS) entry which is preliminary data.</text>
</comment>
<organism evidence="4">
    <name type="scientific">Sesamum angustifolium</name>
    <dbReference type="NCBI Taxonomy" id="2727405"/>
    <lineage>
        <taxon>Eukaryota</taxon>
        <taxon>Viridiplantae</taxon>
        <taxon>Streptophyta</taxon>
        <taxon>Embryophyta</taxon>
        <taxon>Tracheophyta</taxon>
        <taxon>Spermatophyta</taxon>
        <taxon>Magnoliopsida</taxon>
        <taxon>eudicotyledons</taxon>
        <taxon>Gunneridae</taxon>
        <taxon>Pentapetalae</taxon>
        <taxon>asterids</taxon>
        <taxon>lamiids</taxon>
        <taxon>Lamiales</taxon>
        <taxon>Pedaliaceae</taxon>
        <taxon>Sesamum</taxon>
    </lineage>
</organism>
<evidence type="ECO:0000256" key="2">
    <source>
        <dbReference type="ARBA" id="ARBA00022737"/>
    </source>
</evidence>
<evidence type="ECO:0000256" key="1">
    <source>
        <dbReference type="ARBA" id="ARBA00007626"/>
    </source>
</evidence>
<dbReference type="Gene3D" id="1.25.40.10">
    <property type="entry name" value="Tetratricopeptide repeat domain"/>
    <property type="match status" value="1"/>
</dbReference>
<keyword evidence="2" id="KW-0677">Repeat</keyword>
<evidence type="ECO:0000256" key="3">
    <source>
        <dbReference type="PROSITE-ProRule" id="PRU00708"/>
    </source>
</evidence>
<comment type="similarity">
    <text evidence="1">Belongs to the PPR family. P subfamily.</text>
</comment>
<dbReference type="InterPro" id="IPR002885">
    <property type="entry name" value="PPR_rpt"/>
</dbReference>
<dbReference type="PANTHER" id="PTHR47933:SF8">
    <property type="entry name" value="OS02G0601600 PROTEIN"/>
    <property type="match status" value="1"/>
</dbReference>
<dbReference type="EMBL" id="JACGWK010000011">
    <property type="protein sequence ID" value="KAL0327344.1"/>
    <property type="molecule type" value="Genomic_DNA"/>
</dbReference>
<sequence length="121" mass="14233">MAEKMKSVGCKPDTLFYNALIHTLGRAGRIEEALRVFTQRMPQNKIYPNTSTYNSMIAMFCHHRQERMALQYLRDLENSPYCKPDVQSFYPLLKLYFQAGKIDRCLANLLDDIVKKHYFMS</sequence>
<dbReference type="PROSITE" id="PS51375">
    <property type="entry name" value="PPR"/>
    <property type="match status" value="2"/>
</dbReference>
<dbReference type="AlphaFoldDB" id="A0AAW2M7H4"/>
<name>A0AAW2M7H4_9LAMI</name>
<dbReference type="PANTHER" id="PTHR47933">
    <property type="entry name" value="PENTATRICOPEPTIDE REPEAT-CONTAINING PROTEIN 1, MITOCHONDRIAL"/>
    <property type="match status" value="1"/>
</dbReference>
<feature type="repeat" description="PPR" evidence="3">
    <location>
        <begin position="13"/>
        <end position="48"/>
    </location>
</feature>
<accession>A0AAW2M7H4</accession>
<proteinExistence type="inferred from homology"/>
<dbReference type="NCBIfam" id="TIGR00756">
    <property type="entry name" value="PPR"/>
    <property type="match status" value="2"/>
</dbReference>
<gene>
    <name evidence="4" type="ORF">Sangu_1812400</name>
</gene>
<reference evidence="4" key="2">
    <citation type="journal article" date="2024" name="Plant">
        <title>Genomic evolution and insights into agronomic trait innovations of Sesamum species.</title>
        <authorList>
            <person name="Miao H."/>
            <person name="Wang L."/>
            <person name="Qu L."/>
            <person name="Liu H."/>
            <person name="Sun Y."/>
            <person name="Le M."/>
            <person name="Wang Q."/>
            <person name="Wei S."/>
            <person name="Zheng Y."/>
            <person name="Lin W."/>
            <person name="Duan Y."/>
            <person name="Cao H."/>
            <person name="Xiong S."/>
            <person name="Wang X."/>
            <person name="Wei L."/>
            <person name="Li C."/>
            <person name="Ma Q."/>
            <person name="Ju M."/>
            <person name="Zhao R."/>
            <person name="Li G."/>
            <person name="Mu C."/>
            <person name="Tian Q."/>
            <person name="Mei H."/>
            <person name="Zhang T."/>
            <person name="Gao T."/>
            <person name="Zhang H."/>
        </authorList>
    </citation>
    <scope>NUCLEOTIDE SEQUENCE</scope>
    <source>
        <strain evidence="4">G01</strain>
    </source>
</reference>
<dbReference type="GO" id="GO:0003729">
    <property type="term" value="F:mRNA binding"/>
    <property type="evidence" value="ECO:0007669"/>
    <property type="project" value="TreeGrafter"/>
</dbReference>
<evidence type="ECO:0000313" key="4">
    <source>
        <dbReference type="EMBL" id="KAL0327344.1"/>
    </source>
</evidence>
<feature type="repeat" description="PPR" evidence="3">
    <location>
        <begin position="49"/>
        <end position="83"/>
    </location>
</feature>
<protein>
    <submittedName>
        <fullName evidence="4">Pentatricopeptide repeat-containing protein, mitochondrial</fullName>
    </submittedName>
</protein>
<dbReference type="Pfam" id="PF13041">
    <property type="entry name" value="PPR_2"/>
    <property type="match status" value="1"/>
</dbReference>
<reference evidence="4" key="1">
    <citation type="submission" date="2020-06" db="EMBL/GenBank/DDBJ databases">
        <authorList>
            <person name="Li T."/>
            <person name="Hu X."/>
            <person name="Zhang T."/>
            <person name="Song X."/>
            <person name="Zhang H."/>
            <person name="Dai N."/>
            <person name="Sheng W."/>
            <person name="Hou X."/>
            <person name="Wei L."/>
        </authorList>
    </citation>
    <scope>NUCLEOTIDE SEQUENCE</scope>
    <source>
        <strain evidence="4">G01</strain>
        <tissue evidence="4">Leaf</tissue>
    </source>
</reference>
<dbReference type="InterPro" id="IPR011990">
    <property type="entry name" value="TPR-like_helical_dom_sf"/>
</dbReference>
<dbReference type="InterPro" id="IPR051240">
    <property type="entry name" value="Mito_RNA-Proc/Resp"/>
</dbReference>